<dbReference type="CDD" id="cd00167">
    <property type="entry name" value="SANT"/>
    <property type="match status" value="1"/>
</dbReference>
<name>A0AA86RHE0_9EUKA</name>
<feature type="domain" description="Myb-like" evidence="1">
    <location>
        <begin position="5"/>
        <end position="55"/>
    </location>
</feature>
<evidence type="ECO:0000259" key="1">
    <source>
        <dbReference type="PROSITE" id="PS50090"/>
    </source>
</evidence>
<evidence type="ECO:0000313" key="3">
    <source>
        <dbReference type="EMBL" id="CAL6067614.1"/>
    </source>
</evidence>
<sequence>MQDKSHKRNYSKWTEEQQKVLQDEVQRYITRGCTISWINIAKLIEGKTPRQCYDQNLLLKKNHGQNKFQETSNNVDNTDNNPTVRTLDSTLFYTSDQQKQLMSKLFVLLNSQIE</sequence>
<gene>
    <name evidence="3" type="ORF">HINF_LOCUS53109</name>
    <name evidence="2" type="ORF">HINF_LOCUS62006</name>
</gene>
<dbReference type="Gene3D" id="1.10.10.60">
    <property type="entry name" value="Homeodomain-like"/>
    <property type="match status" value="1"/>
</dbReference>
<dbReference type="AlphaFoldDB" id="A0AA86RHE0"/>
<evidence type="ECO:0000313" key="4">
    <source>
        <dbReference type="Proteomes" id="UP001642409"/>
    </source>
</evidence>
<dbReference type="Proteomes" id="UP001642409">
    <property type="component" value="Unassembled WGS sequence"/>
</dbReference>
<dbReference type="PROSITE" id="PS50090">
    <property type="entry name" value="MYB_LIKE"/>
    <property type="match status" value="1"/>
</dbReference>
<evidence type="ECO:0000313" key="2">
    <source>
        <dbReference type="EMBL" id="CAI9974361.1"/>
    </source>
</evidence>
<dbReference type="InterPro" id="IPR001005">
    <property type="entry name" value="SANT/Myb"/>
</dbReference>
<protein>
    <recommendedName>
        <fullName evidence="1">Myb-like domain-containing protein</fullName>
    </recommendedName>
</protein>
<dbReference type="SUPFAM" id="SSF46689">
    <property type="entry name" value="Homeodomain-like"/>
    <property type="match status" value="1"/>
</dbReference>
<dbReference type="InterPro" id="IPR009057">
    <property type="entry name" value="Homeodomain-like_sf"/>
</dbReference>
<comment type="caution">
    <text evidence="2">The sequence shown here is derived from an EMBL/GenBank/DDBJ whole genome shotgun (WGS) entry which is preliminary data.</text>
</comment>
<keyword evidence="4" id="KW-1185">Reference proteome</keyword>
<organism evidence="2">
    <name type="scientific">Hexamita inflata</name>
    <dbReference type="NCBI Taxonomy" id="28002"/>
    <lineage>
        <taxon>Eukaryota</taxon>
        <taxon>Metamonada</taxon>
        <taxon>Diplomonadida</taxon>
        <taxon>Hexamitidae</taxon>
        <taxon>Hexamitinae</taxon>
        <taxon>Hexamita</taxon>
    </lineage>
</organism>
<reference evidence="3 4" key="2">
    <citation type="submission" date="2024-07" db="EMBL/GenBank/DDBJ databases">
        <authorList>
            <person name="Akdeniz Z."/>
        </authorList>
    </citation>
    <scope>NUCLEOTIDE SEQUENCE [LARGE SCALE GENOMIC DNA]</scope>
</reference>
<dbReference type="EMBL" id="CAXDID020000268">
    <property type="protein sequence ID" value="CAL6067614.1"/>
    <property type="molecule type" value="Genomic_DNA"/>
</dbReference>
<reference evidence="2" key="1">
    <citation type="submission" date="2023-06" db="EMBL/GenBank/DDBJ databases">
        <authorList>
            <person name="Kurt Z."/>
        </authorList>
    </citation>
    <scope>NUCLEOTIDE SEQUENCE</scope>
</reference>
<proteinExistence type="predicted"/>
<accession>A0AA86RHE0</accession>
<dbReference type="EMBL" id="CATOUU010001142">
    <property type="protein sequence ID" value="CAI9974361.1"/>
    <property type="molecule type" value="Genomic_DNA"/>
</dbReference>